<evidence type="ECO:0000256" key="1">
    <source>
        <dbReference type="SAM" id="MobiDB-lite"/>
    </source>
</evidence>
<reference evidence="2 3" key="1">
    <citation type="submission" date="2018-01" db="EMBL/GenBank/DDBJ databases">
        <title>G. obscuriglobus.</title>
        <authorList>
            <person name="Franke J."/>
            <person name="Blomberg W."/>
            <person name="Selmecki A."/>
        </authorList>
    </citation>
    <scope>NUCLEOTIDE SEQUENCE [LARGE SCALE GENOMIC DNA]</scope>
    <source>
        <strain evidence="2 3">DSM 5831</strain>
    </source>
</reference>
<dbReference type="AlphaFoldDB" id="A0A2Z3H7I1"/>
<keyword evidence="3" id="KW-1185">Reference proteome</keyword>
<evidence type="ECO:0008006" key="4">
    <source>
        <dbReference type="Google" id="ProtNLM"/>
    </source>
</evidence>
<accession>A0A2Z3H7I1</accession>
<dbReference type="Pfam" id="PF07963">
    <property type="entry name" value="N_methyl"/>
    <property type="match status" value="1"/>
</dbReference>
<dbReference type="Proteomes" id="UP000245802">
    <property type="component" value="Chromosome"/>
</dbReference>
<proteinExistence type="predicted"/>
<dbReference type="EMBL" id="CP025958">
    <property type="protein sequence ID" value="AWM41718.1"/>
    <property type="molecule type" value="Genomic_DNA"/>
</dbReference>
<gene>
    <name evidence="2" type="ORF">C1280_35135</name>
</gene>
<dbReference type="KEGG" id="gog:C1280_35135"/>
<dbReference type="RefSeq" id="WP_010043153.1">
    <property type="nucleotide sequence ID" value="NZ_CP025958.1"/>
</dbReference>
<sequence>MIRRPAPRPGLSLIEVLLALAILMFALAAVNRLVEVGSQHGDYARASTRGARLAQSKMAEVEAGTVPLDSPATGQFENDDAGWAYAVTPEAAGPPNLYKVTVKVSRTISGQSFDVVLTQMIFDPAMTGSSAQAERPPAEEPADTSSTTTGGTP</sequence>
<name>A0A2Z3H7I1_9BACT</name>
<protein>
    <recommendedName>
        <fullName evidence="4">Prepilin-type N-terminal cleavage/methylation domain-containing protein</fullName>
    </recommendedName>
</protein>
<organism evidence="2 3">
    <name type="scientific">Gemmata obscuriglobus</name>
    <dbReference type="NCBI Taxonomy" id="114"/>
    <lineage>
        <taxon>Bacteria</taxon>
        <taxon>Pseudomonadati</taxon>
        <taxon>Planctomycetota</taxon>
        <taxon>Planctomycetia</taxon>
        <taxon>Gemmatales</taxon>
        <taxon>Gemmataceae</taxon>
        <taxon>Gemmata</taxon>
    </lineage>
</organism>
<feature type="compositionally biased region" description="Polar residues" evidence="1">
    <location>
        <begin position="143"/>
        <end position="153"/>
    </location>
</feature>
<dbReference type="InterPro" id="IPR012902">
    <property type="entry name" value="N_methyl_site"/>
</dbReference>
<evidence type="ECO:0000313" key="3">
    <source>
        <dbReference type="Proteomes" id="UP000245802"/>
    </source>
</evidence>
<dbReference type="OrthoDB" id="275425at2"/>
<feature type="region of interest" description="Disordered" evidence="1">
    <location>
        <begin position="127"/>
        <end position="153"/>
    </location>
</feature>
<evidence type="ECO:0000313" key="2">
    <source>
        <dbReference type="EMBL" id="AWM41718.1"/>
    </source>
</evidence>